<dbReference type="Pfam" id="PF08208">
    <property type="entry name" value="RNA_polI_A34"/>
    <property type="match status" value="1"/>
</dbReference>
<feature type="compositionally biased region" description="Low complexity" evidence="1">
    <location>
        <begin position="113"/>
        <end position="147"/>
    </location>
</feature>
<feature type="compositionally biased region" description="Basic and acidic residues" evidence="1">
    <location>
        <begin position="15"/>
        <end position="27"/>
    </location>
</feature>
<dbReference type="Proteomes" id="UP000016924">
    <property type="component" value="Unassembled WGS sequence"/>
</dbReference>
<proteinExistence type="predicted"/>
<dbReference type="GeneID" id="19901756"/>
<dbReference type="PANTHER" id="PTHR28155:SF1">
    <property type="entry name" value="DNA-DIRECTED RNA POLYMERASE I SUBUNIT RPA34.5-DOMAIN-CONTAINING PROTEIN"/>
    <property type="match status" value="1"/>
</dbReference>
<dbReference type="Gene3D" id="6.20.250.70">
    <property type="match status" value="1"/>
</dbReference>
<feature type="compositionally biased region" description="Basic residues" evidence="1">
    <location>
        <begin position="414"/>
        <end position="423"/>
    </location>
</feature>
<reference evidence="3" key="1">
    <citation type="submission" date="2012-06" db="EMBL/GenBank/DDBJ databases">
        <title>The genome sequence of Coniosporium apollinis CBS 100218.</title>
        <authorList>
            <consortium name="The Broad Institute Genome Sequencing Platform"/>
            <person name="Cuomo C."/>
            <person name="Gorbushina A."/>
            <person name="Noack S."/>
            <person name="Walker B."/>
            <person name="Young S.K."/>
            <person name="Zeng Q."/>
            <person name="Gargeya S."/>
            <person name="Fitzgerald M."/>
            <person name="Haas B."/>
            <person name="Abouelleil A."/>
            <person name="Alvarado L."/>
            <person name="Arachchi H.M."/>
            <person name="Berlin A.M."/>
            <person name="Chapman S.B."/>
            <person name="Goldberg J."/>
            <person name="Griggs A."/>
            <person name="Gujja S."/>
            <person name="Hansen M."/>
            <person name="Howarth C."/>
            <person name="Imamovic A."/>
            <person name="Larimer J."/>
            <person name="McCowan C."/>
            <person name="Montmayeur A."/>
            <person name="Murphy C."/>
            <person name="Neiman D."/>
            <person name="Pearson M."/>
            <person name="Priest M."/>
            <person name="Roberts A."/>
            <person name="Saif S."/>
            <person name="Shea T."/>
            <person name="Sisk P."/>
            <person name="Sykes S."/>
            <person name="Wortman J."/>
            <person name="Nusbaum C."/>
            <person name="Birren B."/>
        </authorList>
    </citation>
    <scope>NUCLEOTIDE SEQUENCE [LARGE SCALE GENOMIC DNA]</scope>
    <source>
        <strain evidence="3">CBS 100218</strain>
    </source>
</reference>
<dbReference type="STRING" id="1168221.R7YTN9"/>
<feature type="region of interest" description="Disordered" evidence="1">
    <location>
        <begin position="272"/>
        <end position="467"/>
    </location>
</feature>
<sequence length="467" mass="50370">MAKVKAQRVLLPGENPKRDPKLNETKRKAPPLSEEIVVESDDESHSGSSSGHSAGSESDPEKLKNTKTPRPENVKRTELDSPPVPSDEDVGKGESDEDDRSQASSGAEEEGEISGSGSASEGSGSELESEVEAVPAEPAKPPAKQVQTAHFRPPPPYEPPAGFAAVKTSAAPSSDITNLLNPKKLEGKQIWHITAPATVPITSIKEVALDKVFRGDAVLEYKGKSYGFKADTEGEKRTTRVLMPGAKGYTPVPAGNLETLHLQQVVHLPQLSQKQADPTRGSDAAASFDTPAIKVVRQQPKGLRMRFRPSGFGDDDPGSIGSSESEDSPVEEQSQIGFRAPKGREAPAVFSPSKKRKHDAVNGDQGISQTSVKKKKRTTEETIRTEESHFEDQTRHAREEAIPSIPSTDNPARIRVRKEKSKKARDAEGARPEGSEKEKEKKKRKKEKQKDVADGIDGGGSPMKGLS</sequence>
<evidence type="ECO:0008006" key="4">
    <source>
        <dbReference type="Google" id="ProtNLM"/>
    </source>
</evidence>
<accession>R7YTN9</accession>
<feature type="compositionally biased region" description="Low complexity" evidence="1">
    <location>
        <begin position="46"/>
        <end position="57"/>
    </location>
</feature>
<organism evidence="2 3">
    <name type="scientific">Coniosporium apollinis (strain CBS 100218)</name>
    <name type="common">Rock-inhabiting black yeast</name>
    <dbReference type="NCBI Taxonomy" id="1168221"/>
    <lineage>
        <taxon>Eukaryota</taxon>
        <taxon>Fungi</taxon>
        <taxon>Dikarya</taxon>
        <taxon>Ascomycota</taxon>
        <taxon>Pezizomycotina</taxon>
        <taxon>Dothideomycetes</taxon>
        <taxon>Dothideomycetes incertae sedis</taxon>
        <taxon>Coniosporium</taxon>
    </lineage>
</organism>
<name>R7YTN9_CONA1</name>
<dbReference type="EMBL" id="JH767572">
    <property type="protein sequence ID" value="EON65208.1"/>
    <property type="molecule type" value="Genomic_DNA"/>
</dbReference>
<evidence type="ECO:0000256" key="1">
    <source>
        <dbReference type="SAM" id="MobiDB-lite"/>
    </source>
</evidence>
<dbReference type="InterPro" id="IPR053263">
    <property type="entry name" value="Euk_RPA34_RNAP_subunit"/>
</dbReference>
<dbReference type="eggNOG" id="ENOG502SA24">
    <property type="taxonomic scope" value="Eukaryota"/>
</dbReference>
<feature type="compositionally biased region" description="Gly residues" evidence="1">
    <location>
        <begin position="456"/>
        <end position="467"/>
    </location>
</feature>
<dbReference type="GO" id="GO:0006360">
    <property type="term" value="P:transcription by RNA polymerase I"/>
    <property type="evidence" value="ECO:0007669"/>
    <property type="project" value="InterPro"/>
</dbReference>
<evidence type="ECO:0000313" key="2">
    <source>
        <dbReference type="EMBL" id="EON65208.1"/>
    </source>
</evidence>
<dbReference type="OMA" id="LKMRFLP"/>
<feature type="compositionally biased region" description="Basic and acidic residues" evidence="1">
    <location>
        <begin position="424"/>
        <end position="439"/>
    </location>
</feature>
<dbReference type="PANTHER" id="PTHR28155">
    <property type="entry name" value="ACR243WP"/>
    <property type="match status" value="1"/>
</dbReference>
<dbReference type="HOGENOM" id="CLU_634552_0_0_1"/>
<feature type="compositionally biased region" description="Basic and acidic residues" evidence="1">
    <location>
        <begin position="59"/>
        <end position="79"/>
    </location>
</feature>
<dbReference type="AlphaFoldDB" id="R7YTN9"/>
<feature type="compositionally biased region" description="Basic and acidic residues" evidence="1">
    <location>
        <begin position="378"/>
        <end position="401"/>
    </location>
</feature>
<dbReference type="InterPro" id="IPR013240">
    <property type="entry name" value="DNA-dir_RNA_pol1_su_RPA34"/>
</dbReference>
<gene>
    <name evidence="2" type="ORF">W97_04445</name>
</gene>
<keyword evidence="3" id="KW-1185">Reference proteome</keyword>
<dbReference type="OrthoDB" id="76224at2759"/>
<protein>
    <recommendedName>
        <fullName evidence="4">DNA-directed RNA polymerase I subunit RPA34.5</fullName>
    </recommendedName>
</protein>
<feature type="region of interest" description="Disordered" evidence="1">
    <location>
        <begin position="1"/>
        <end position="170"/>
    </location>
</feature>
<dbReference type="RefSeq" id="XP_007780525.1">
    <property type="nucleotide sequence ID" value="XM_007782335.1"/>
</dbReference>
<evidence type="ECO:0000313" key="3">
    <source>
        <dbReference type="Proteomes" id="UP000016924"/>
    </source>
</evidence>